<keyword evidence="3" id="KW-1185">Reference proteome</keyword>
<evidence type="ECO:0000259" key="1">
    <source>
        <dbReference type="Pfam" id="PF08903"/>
    </source>
</evidence>
<evidence type="ECO:0000313" key="3">
    <source>
        <dbReference type="Proteomes" id="UP000005277"/>
    </source>
</evidence>
<dbReference type="EMBL" id="AEXN01000005">
    <property type="protein sequence ID" value="EGC84736.1"/>
    <property type="molecule type" value="Genomic_DNA"/>
</dbReference>
<dbReference type="InterPro" id="IPR048496">
    <property type="entry name" value="DUF1846_N"/>
</dbReference>
<accession>F0GYE6</accession>
<evidence type="ECO:0000313" key="2">
    <source>
        <dbReference type="EMBL" id="EGC84736.1"/>
    </source>
</evidence>
<dbReference type="Gene3D" id="3.10.630.10">
    <property type="entry name" value="dip2346 domain like"/>
    <property type="match status" value="1"/>
</dbReference>
<dbReference type="Proteomes" id="UP000005277">
    <property type="component" value="Unassembled WGS sequence"/>
</dbReference>
<dbReference type="AlphaFoldDB" id="F0GYE6"/>
<gene>
    <name evidence="2" type="ORF">HMPREF9246_1018</name>
</gene>
<protein>
    <recommendedName>
        <fullName evidence="1">DUF1846 domain-containing protein</fullName>
    </recommendedName>
</protein>
<dbReference type="Pfam" id="PF08903">
    <property type="entry name" value="DUF1846"/>
    <property type="match status" value="1"/>
</dbReference>
<sequence>MVEKAFNNDKYIKIQSEKIEERIREFDKLYLEFGGKLFDDAHASRVLPGFFA</sequence>
<proteinExistence type="predicted"/>
<feature type="domain" description="DUF1846" evidence="1">
    <location>
        <begin position="5"/>
        <end position="50"/>
    </location>
</feature>
<name>F0GYE6_9FIRM</name>
<organism evidence="2 3">
    <name type="scientific">Anaerococcus hydrogenalis ACS-025-V-Sch4</name>
    <dbReference type="NCBI Taxonomy" id="879306"/>
    <lineage>
        <taxon>Bacteria</taxon>
        <taxon>Bacillati</taxon>
        <taxon>Bacillota</taxon>
        <taxon>Tissierellia</taxon>
        <taxon>Tissierellales</taxon>
        <taxon>Peptoniphilaceae</taxon>
        <taxon>Anaerococcus</taxon>
    </lineage>
</organism>
<comment type="caution">
    <text evidence="2">The sequence shown here is derived from an EMBL/GenBank/DDBJ whole genome shotgun (WGS) entry which is preliminary data.</text>
</comment>
<reference evidence="2 3" key="1">
    <citation type="submission" date="2011-01" db="EMBL/GenBank/DDBJ databases">
        <authorList>
            <person name="Durkin A.S."/>
            <person name="Madupu R."/>
            <person name="Torralba M."/>
            <person name="Gillis M."/>
            <person name="Methe B."/>
            <person name="Sutton G."/>
            <person name="Nelson K.E."/>
        </authorList>
    </citation>
    <scope>NUCLEOTIDE SEQUENCE [LARGE SCALE GENOMIC DNA]</scope>
    <source>
        <strain evidence="2 3">ACS-025-V-Sch4</strain>
    </source>
</reference>